<dbReference type="SUPFAM" id="SSF53335">
    <property type="entry name" value="S-adenosyl-L-methionine-dependent methyltransferases"/>
    <property type="match status" value="1"/>
</dbReference>
<reference evidence="6" key="1">
    <citation type="journal article" date="2019" name="Int. J. Syst. Evol. Microbiol.">
        <title>The Global Catalogue of Microorganisms (GCM) 10K type strain sequencing project: providing services to taxonomists for standard genome sequencing and annotation.</title>
        <authorList>
            <consortium name="The Broad Institute Genomics Platform"/>
            <consortium name="The Broad Institute Genome Sequencing Center for Infectious Disease"/>
            <person name="Wu L."/>
            <person name="Ma J."/>
        </authorList>
    </citation>
    <scope>NUCLEOTIDE SEQUENCE [LARGE SCALE GENOMIC DNA]</scope>
    <source>
        <strain evidence="6">JCM 31404</strain>
    </source>
</reference>
<name>A0ABQ2RNF3_9DEIO</name>
<dbReference type="PANTHER" id="PTHR43042:SF3">
    <property type="entry name" value="RIBOSOMAL RNA LARGE SUBUNIT METHYLTRANSFERASE YWBD-RELATED"/>
    <property type="match status" value="1"/>
</dbReference>
<dbReference type="InterPro" id="IPR029063">
    <property type="entry name" value="SAM-dependent_MTases_sf"/>
</dbReference>
<evidence type="ECO:0000313" key="5">
    <source>
        <dbReference type="EMBL" id="GGR50092.1"/>
    </source>
</evidence>
<dbReference type="RefSeq" id="WP_229777624.1">
    <property type="nucleotide sequence ID" value="NZ_BMQM01000004.1"/>
</dbReference>
<evidence type="ECO:0000256" key="3">
    <source>
        <dbReference type="ARBA" id="ARBA00022691"/>
    </source>
</evidence>
<dbReference type="InterPro" id="IPR019614">
    <property type="entry name" value="SAM-dep_methyl-trfase"/>
</dbReference>
<keyword evidence="6" id="KW-1185">Reference proteome</keyword>
<evidence type="ECO:0000313" key="6">
    <source>
        <dbReference type="Proteomes" id="UP000634308"/>
    </source>
</evidence>
<gene>
    <name evidence="5" type="ORF">GCM10008959_09030</name>
</gene>
<keyword evidence="3" id="KW-0949">S-adenosyl-L-methionine</keyword>
<dbReference type="PANTHER" id="PTHR43042">
    <property type="entry name" value="SAM-DEPENDENT METHYLTRANSFERASE"/>
    <property type="match status" value="1"/>
</dbReference>
<dbReference type="Proteomes" id="UP000634308">
    <property type="component" value="Unassembled WGS sequence"/>
</dbReference>
<proteinExistence type="predicted"/>
<evidence type="ECO:0000256" key="1">
    <source>
        <dbReference type="ARBA" id="ARBA00022603"/>
    </source>
</evidence>
<feature type="domain" description="S-adenosylmethionine-dependent methyltransferase" evidence="4">
    <location>
        <begin position="106"/>
        <end position="278"/>
    </location>
</feature>
<evidence type="ECO:0000259" key="4">
    <source>
        <dbReference type="Pfam" id="PF10672"/>
    </source>
</evidence>
<organism evidence="5 6">
    <name type="scientific">Deinococcus seoulensis</name>
    <dbReference type="NCBI Taxonomy" id="1837379"/>
    <lineage>
        <taxon>Bacteria</taxon>
        <taxon>Thermotogati</taxon>
        <taxon>Deinococcota</taxon>
        <taxon>Deinococci</taxon>
        <taxon>Deinococcales</taxon>
        <taxon>Deinococcaceae</taxon>
        <taxon>Deinococcus</taxon>
    </lineage>
</organism>
<comment type="caution">
    <text evidence="5">The sequence shown here is derived from an EMBL/GenBank/DDBJ whole genome shotgun (WGS) entry which is preliminary data.</text>
</comment>
<sequence>MTFTELLSGLPGLLAARAYLPSLGTTVYRAAHQTETGGLFTLDIAGDAGILSLYDTLDPWEEQALADACGRAGRLAAVYLKRRPVEARHAANVDREYLSPPDPVWGEARPEVTALEEGVPFLIRPGADLSVGLFTDARPARAWVREHATHGEGRVLNTFAYTCGFGLNAALGGAQVVKNVDLSRKVLAWGQANYALSGLHAPDTDFLYGDVFGWLGRLARRGAQFDLVILDPPSFARGPRGTWRSERDYGGLMALASAVTAPGGQVLALLNHAGVTPGAFERMVLAGLDDANGGAGRRARLSDHLSSGEDYPGATHLKAHVWTLE</sequence>
<accession>A0ABQ2RNF3</accession>
<evidence type="ECO:0000256" key="2">
    <source>
        <dbReference type="ARBA" id="ARBA00022679"/>
    </source>
</evidence>
<dbReference type="Pfam" id="PF10672">
    <property type="entry name" value="Methyltrans_SAM"/>
    <property type="match status" value="1"/>
</dbReference>
<keyword evidence="2" id="KW-0808">Transferase</keyword>
<protein>
    <recommendedName>
        <fullName evidence="4">S-adenosylmethionine-dependent methyltransferase domain-containing protein</fullName>
    </recommendedName>
</protein>
<keyword evidence="1" id="KW-0489">Methyltransferase</keyword>
<dbReference type="EMBL" id="BMQM01000004">
    <property type="protein sequence ID" value="GGR50092.1"/>
    <property type="molecule type" value="Genomic_DNA"/>
</dbReference>
<dbReference type="Gene3D" id="3.40.50.150">
    <property type="entry name" value="Vaccinia Virus protein VP39"/>
    <property type="match status" value="1"/>
</dbReference>